<dbReference type="InterPro" id="IPR036397">
    <property type="entry name" value="RNaseH_sf"/>
</dbReference>
<dbReference type="SUPFAM" id="SSF53098">
    <property type="entry name" value="Ribonuclease H-like"/>
    <property type="match status" value="1"/>
</dbReference>
<gene>
    <name evidence="2" type="ORF">Tco_0705618</name>
</gene>
<comment type="caution">
    <text evidence="2">The sequence shown here is derived from an EMBL/GenBank/DDBJ whole genome shotgun (WGS) entry which is preliminary data.</text>
</comment>
<evidence type="ECO:0000256" key="1">
    <source>
        <dbReference type="SAM" id="MobiDB-lite"/>
    </source>
</evidence>
<feature type="compositionally biased region" description="Basic and acidic residues" evidence="1">
    <location>
        <begin position="59"/>
        <end position="70"/>
    </location>
</feature>
<feature type="compositionally biased region" description="Low complexity" evidence="1">
    <location>
        <begin position="35"/>
        <end position="48"/>
    </location>
</feature>
<dbReference type="GO" id="GO:0003964">
    <property type="term" value="F:RNA-directed DNA polymerase activity"/>
    <property type="evidence" value="ECO:0007669"/>
    <property type="project" value="UniProtKB-KW"/>
</dbReference>
<proteinExistence type="predicted"/>
<dbReference type="InterPro" id="IPR043128">
    <property type="entry name" value="Rev_trsase/Diguanyl_cyclase"/>
</dbReference>
<evidence type="ECO:0000313" key="3">
    <source>
        <dbReference type="Proteomes" id="UP001151760"/>
    </source>
</evidence>
<reference evidence="2" key="1">
    <citation type="journal article" date="2022" name="Int. J. Mol. Sci.">
        <title>Draft Genome of Tanacetum Coccineum: Genomic Comparison of Closely Related Tanacetum-Family Plants.</title>
        <authorList>
            <person name="Yamashiro T."/>
            <person name="Shiraishi A."/>
            <person name="Nakayama K."/>
            <person name="Satake H."/>
        </authorList>
    </citation>
    <scope>NUCLEOTIDE SEQUENCE</scope>
</reference>
<dbReference type="PANTHER" id="PTHR37984:SF5">
    <property type="entry name" value="PROTEIN NYNRIN-LIKE"/>
    <property type="match status" value="1"/>
</dbReference>
<organism evidence="2 3">
    <name type="scientific">Tanacetum coccineum</name>
    <dbReference type="NCBI Taxonomy" id="301880"/>
    <lineage>
        <taxon>Eukaryota</taxon>
        <taxon>Viridiplantae</taxon>
        <taxon>Streptophyta</taxon>
        <taxon>Embryophyta</taxon>
        <taxon>Tracheophyta</taxon>
        <taxon>Spermatophyta</taxon>
        <taxon>Magnoliopsida</taxon>
        <taxon>eudicotyledons</taxon>
        <taxon>Gunneridae</taxon>
        <taxon>Pentapetalae</taxon>
        <taxon>asterids</taxon>
        <taxon>campanulids</taxon>
        <taxon>Asterales</taxon>
        <taxon>Asteraceae</taxon>
        <taxon>Asteroideae</taxon>
        <taxon>Anthemideae</taxon>
        <taxon>Anthemidinae</taxon>
        <taxon>Tanacetum</taxon>
    </lineage>
</organism>
<dbReference type="Proteomes" id="UP001151760">
    <property type="component" value="Unassembled WGS sequence"/>
</dbReference>
<name>A0ABQ4Y770_9ASTR</name>
<dbReference type="SUPFAM" id="SSF56672">
    <property type="entry name" value="DNA/RNA polymerases"/>
    <property type="match status" value="1"/>
</dbReference>
<keyword evidence="2" id="KW-0808">Transferase</keyword>
<dbReference type="InterPro" id="IPR012337">
    <property type="entry name" value="RNaseH-like_sf"/>
</dbReference>
<dbReference type="InterPro" id="IPR050951">
    <property type="entry name" value="Retrovirus_Pol_polyprotein"/>
</dbReference>
<dbReference type="InterPro" id="IPR043502">
    <property type="entry name" value="DNA/RNA_pol_sf"/>
</dbReference>
<dbReference type="EMBL" id="BQNB010010103">
    <property type="protein sequence ID" value="GJS72777.1"/>
    <property type="molecule type" value="Genomic_DNA"/>
</dbReference>
<feature type="region of interest" description="Disordered" evidence="1">
    <location>
        <begin position="16"/>
        <end position="78"/>
    </location>
</feature>
<accession>A0ABQ4Y770</accession>
<reference evidence="2" key="2">
    <citation type="submission" date="2022-01" db="EMBL/GenBank/DDBJ databases">
        <authorList>
            <person name="Yamashiro T."/>
            <person name="Shiraishi A."/>
            <person name="Satake H."/>
            <person name="Nakayama K."/>
        </authorList>
    </citation>
    <scope>NUCLEOTIDE SEQUENCE</scope>
</reference>
<dbReference type="Gene3D" id="3.30.70.270">
    <property type="match status" value="2"/>
</dbReference>
<keyword evidence="2" id="KW-0695">RNA-directed DNA polymerase</keyword>
<keyword evidence="2" id="KW-0548">Nucleotidyltransferase</keyword>
<dbReference type="Gene3D" id="3.30.420.10">
    <property type="entry name" value="Ribonuclease H-like superfamily/Ribonuclease H"/>
    <property type="match status" value="1"/>
</dbReference>
<dbReference type="PANTHER" id="PTHR37984">
    <property type="entry name" value="PROTEIN CBG26694"/>
    <property type="match status" value="1"/>
</dbReference>
<sequence>MQEAIEMATELMDKRVSTIAKRQAKNKRKLENTSRNNQNQQQQQNKRQNTGRAYTAGSGDKKHMGDRDPYAKLSIPHDASGTDGSETYCLVWRSGHFKKECPRLKNNKGNRGNQAGNDRAPAKVYVVGNAWGNIQITVVAECLPKIDLRSGYTPMRVREDIPKTASELVFGSLRIFQNKQEHKEHLKIILELLKKEELYAKFSKCEFWIPKVQFLGHVIDSEGIHVDPAKIESIKDWTSPKSPTEIRQFLGLAGYYRSAPFLALPEEAEDIHRFCVASKKGFWALCLDLQREKGDGPLDKLARLYLKEVVTRHGIPVSIICDRDPRFASNFWRSLQSALGTNLDMSTAYHPKLDGQVRGQFKLSRIAGACADRLWKGFGLTICH</sequence>
<keyword evidence="3" id="KW-1185">Reference proteome</keyword>
<protein>
    <submittedName>
        <fullName evidence="2">Reverse transcriptase domain-containing protein</fullName>
    </submittedName>
</protein>
<evidence type="ECO:0000313" key="2">
    <source>
        <dbReference type="EMBL" id="GJS72777.1"/>
    </source>
</evidence>